<dbReference type="AlphaFoldDB" id="A0A840UGZ4"/>
<dbReference type="InterPro" id="IPR036390">
    <property type="entry name" value="WH_DNA-bd_sf"/>
</dbReference>
<dbReference type="CDD" id="cd00090">
    <property type="entry name" value="HTH_ARSR"/>
    <property type="match status" value="1"/>
</dbReference>
<accession>A0A840UGZ4</accession>
<evidence type="ECO:0000259" key="4">
    <source>
        <dbReference type="PROSITE" id="PS50956"/>
    </source>
</evidence>
<dbReference type="Gene3D" id="3.30.70.920">
    <property type="match status" value="1"/>
</dbReference>
<dbReference type="InterPro" id="IPR019888">
    <property type="entry name" value="Tscrpt_reg_AsnC-like"/>
</dbReference>
<keyword evidence="1" id="KW-0805">Transcription regulation</keyword>
<dbReference type="InterPro" id="IPR000485">
    <property type="entry name" value="AsnC-type_HTH_dom"/>
</dbReference>
<protein>
    <submittedName>
        <fullName evidence="5">Lrp/AsnC family leucine-responsive transcriptional regulator</fullName>
    </submittedName>
</protein>
<dbReference type="Gene3D" id="1.10.10.10">
    <property type="entry name" value="Winged helix-like DNA-binding domain superfamily/Winged helix DNA-binding domain"/>
    <property type="match status" value="1"/>
</dbReference>
<dbReference type="InterPro" id="IPR011008">
    <property type="entry name" value="Dimeric_a/b-barrel"/>
</dbReference>
<sequence length="150" mass="17310">MKKNQLDHIDRKILQILQKNARTPIKEIAEVVFLSSPAVSARIKYLVDANFITGFYTAVNEKAFDYHIKAYINVDVDLTDKKTFYPFIRSQDCVIECDCVTGEYSMMLKVMFPSTDKLDKFIDELQKFGKTETIIVFSNVVEHRGIKISD</sequence>
<dbReference type="RefSeq" id="WP_183861085.1">
    <property type="nucleotide sequence ID" value="NZ_JACHFH010000015.1"/>
</dbReference>
<dbReference type="EMBL" id="JACHFH010000015">
    <property type="protein sequence ID" value="MBB5336279.1"/>
    <property type="molecule type" value="Genomic_DNA"/>
</dbReference>
<comment type="caution">
    <text evidence="5">The sequence shown here is derived from an EMBL/GenBank/DDBJ whole genome shotgun (WGS) entry which is preliminary data.</text>
</comment>
<dbReference type="SUPFAM" id="SSF46785">
    <property type="entry name" value="Winged helix' DNA-binding domain"/>
    <property type="match status" value="1"/>
</dbReference>
<proteinExistence type="predicted"/>
<evidence type="ECO:0000256" key="1">
    <source>
        <dbReference type="ARBA" id="ARBA00023015"/>
    </source>
</evidence>
<evidence type="ECO:0000313" key="6">
    <source>
        <dbReference type="Proteomes" id="UP000559117"/>
    </source>
</evidence>
<keyword evidence="6" id="KW-1185">Reference proteome</keyword>
<evidence type="ECO:0000313" key="5">
    <source>
        <dbReference type="EMBL" id="MBB5336279.1"/>
    </source>
</evidence>
<dbReference type="PANTHER" id="PTHR30154">
    <property type="entry name" value="LEUCINE-RESPONSIVE REGULATORY PROTEIN"/>
    <property type="match status" value="1"/>
</dbReference>
<feature type="domain" description="HTH asnC-type" evidence="4">
    <location>
        <begin position="6"/>
        <end position="67"/>
    </location>
</feature>
<dbReference type="SMART" id="SM00344">
    <property type="entry name" value="HTH_ASNC"/>
    <property type="match status" value="1"/>
</dbReference>
<name>A0A840UGZ4_9FIRM</name>
<dbReference type="GO" id="GO:0043565">
    <property type="term" value="F:sequence-specific DNA binding"/>
    <property type="evidence" value="ECO:0007669"/>
    <property type="project" value="InterPro"/>
</dbReference>
<dbReference type="InterPro" id="IPR011991">
    <property type="entry name" value="ArsR-like_HTH"/>
</dbReference>
<reference evidence="5 6" key="1">
    <citation type="submission" date="2020-08" db="EMBL/GenBank/DDBJ databases">
        <title>Genomic Encyclopedia of Type Strains, Phase IV (KMG-IV): sequencing the most valuable type-strain genomes for metagenomic binning, comparative biology and taxonomic classification.</title>
        <authorList>
            <person name="Goeker M."/>
        </authorList>
    </citation>
    <scope>NUCLEOTIDE SEQUENCE [LARGE SCALE GENOMIC DNA]</scope>
    <source>
        <strain evidence="5 6">DSM 24661</strain>
    </source>
</reference>
<organism evidence="5 6">
    <name type="scientific">Pectinatus brassicae</name>
    <dbReference type="NCBI Taxonomy" id="862415"/>
    <lineage>
        <taxon>Bacteria</taxon>
        <taxon>Bacillati</taxon>
        <taxon>Bacillota</taxon>
        <taxon>Negativicutes</taxon>
        <taxon>Selenomonadales</taxon>
        <taxon>Selenomonadaceae</taxon>
        <taxon>Pectinatus</taxon>
    </lineage>
</organism>
<evidence type="ECO:0000256" key="2">
    <source>
        <dbReference type="ARBA" id="ARBA00023125"/>
    </source>
</evidence>
<keyword evidence="3" id="KW-0804">Transcription</keyword>
<dbReference type="PANTHER" id="PTHR30154:SF34">
    <property type="entry name" value="TRANSCRIPTIONAL REGULATOR AZLB"/>
    <property type="match status" value="1"/>
</dbReference>
<keyword evidence="2" id="KW-0238">DNA-binding</keyword>
<dbReference type="PRINTS" id="PR00033">
    <property type="entry name" value="HTHASNC"/>
</dbReference>
<dbReference type="GO" id="GO:0043200">
    <property type="term" value="P:response to amino acid"/>
    <property type="evidence" value="ECO:0007669"/>
    <property type="project" value="TreeGrafter"/>
</dbReference>
<dbReference type="InterPro" id="IPR019887">
    <property type="entry name" value="Tscrpt_reg_AsnC/Lrp_C"/>
</dbReference>
<gene>
    <name evidence="5" type="ORF">HNR32_001427</name>
</gene>
<dbReference type="Pfam" id="PF01037">
    <property type="entry name" value="AsnC_trans_reg"/>
    <property type="match status" value="1"/>
</dbReference>
<dbReference type="InterPro" id="IPR036388">
    <property type="entry name" value="WH-like_DNA-bd_sf"/>
</dbReference>
<dbReference type="Proteomes" id="UP000559117">
    <property type="component" value="Unassembled WGS sequence"/>
</dbReference>
<dbReference type="Pfam" id="PF13412">
    <property type="entry name" value="HTH_24"/>
    <property type="match status" value="1"/>
</dbReference>
<dbReference type="SUPFAM" id="SSF54909">
    <property type="entry name" value="Dimeric alpha+beta barrel"/>
    <property type="match status" value="1"/>
</dbReference>
<dbReference type="PROSITE" id="PS50956">
    <property type="entry name" value="HTH_ASNC_2"/>
    <property type="match status" value="1"/>
</dbReference>
<evidence type="ECO:0000256" key="3">
    <source>
        <dbReference type="ARBA" id="ARBA00023163"/>
    </source>
</evidence>
<dbReference type="GO" id="GO:0005829">
    <property type="term" value="C:cytosol"/>
    <property type="evidence" value="ECO:0007669"/>
    <property type="project" value="TreeGrafter"/>
</dbReference>